<protein>
    <submittedName>
        <fullName evidence="2">Uncharacterized protein</fullName>
    </submittedName>
</protein>
<keyword evidence="2" id="KW-0614">Plasmid</keyword>
<keyword evidence="3" id="KW-1185">Reference proteome</keyword>
<dbReference type="KEGG" id="cep:Cri9333_4946"/>
<reference evidence="2 3" key="1">
    <citation type="submission" date="2012-06" db="EMBL/GenBank/DDBJ databases">
        <title>Finished plasmid 6 of genome of Crinalium epipsammum PCC 9333.</title>
        <authorList>
            <consortium name="US DOE Joint Genome Institute"/>
            <person name="Gugger M."/>
            <person name="Coursin T."/>
            <person name="Rippka R."/>
            <person name="Tandeau De Marsac N."/>
            <person name="Huntemann M."/>
            <person name="Wei C.-L."/>
            <person name="Han J."/>
            <person name="Detter J.C."/>
            <person name="Han C."/>
            <person name="Tapia R."/>
            <person name="Davenport K."/>
            <person name="Daligault H."/>
            <person name="Erkkila T."/>
            <person name="Gu W."/>
            <person name="Munk A.C.C."/>
            <person name="Teshima H."/>
            <person name="Xu Y."/>
            <person name="Chain P."/>
            <person name="Chen A."/>
            <person name="Krypides N."/>
            <person name="Mavromatis K."/>
            <person name="Markowitz V."/>
            <person name="Szeto E."/>
            <person name="Ivanova N."/>
            <person name="Mikhailova N."/>
            <person name="Ovchinnikova G."/>
            <person name="Pagani I."/>
            <person name="Pati A."/>
            <person name="Goodwin L."/>
            <person name="Peters L."/>
            <person name="Pitluck S."/>
            <person name="Woyke T."/>
            <person name="Kerfeld C."/>
        </authorList>
    </citation>
    <scope>NUCLEOTIDE SEQUENCE [LARGE SCALE GENOMIC DNA]</scope>
    <source>
        <strain evidence="2 3">PCC 9333</strain>
        <plasmid evidence="3">Plasmid pCRI9333.06</plasmid>
    </source>
</reference>
<dbReference type="EMBL" id="CP003626">
    <property type="protein sequence ID" value="AFZ15702.1"/>
    <property type="molecule type" value="Genomic_DNA"/>
</dbReference>
<keyword evidence="1" id="KW-0812">Transmembrane</keyword>
<dbReference type="AlphaFoldDB" id="K9W7I8"/>
<feature type="transmembrane region" description="Helical" evidence="1">
    <location>
        <begin position="49"/>
        <end position="72"/>
    </location>
</feature>
<evidence type="ECO:0000313" key="3">
    <source>
        <dbReference type="Proteomes" id="UP000010472"/>
    </source>
</evidence>
<keyword evidence="1" id="KW-1133">Transmembrane helix</keyword>
<dbReference type="HOGENOM" id="CLU_2664930_0_0_3"/>
<sequence>MGHLLYILAFCARFVEYLSQVLVLKLSAKPTLTTPKSTLINWGLTKSSFSGLILRITAIVFSHALLAIAFVGGAA</sequence>
<geneLocation type="plasmid" evidence="2 3">
    <name>pCRI9333.06</name>
</geneLocation>
<keyword evidence="1" id="KW-0472">Membrane</keyword>
<name>K9W7I8_9CYAN</name>
<gene>
    <name evidence="2" type="ORF">Cri9333_4946</name>
</gene>
<accession>K9W7I8</accession>
<organism evidence="2 3">
    <name type="scientific">Crinalium epipsammum PCC 9333</name>
    <dbReference type="NCBI Taxonomy" id="1173022"/>
    <lineage>
        <taxon>Bacteria</taxon>
        <taxon>Bacillati</taxon>
        <taxon>Cyanobacteriota</taxon>
        <taxon>Cyanophyceae</taxon>
        <taxon>Gomontiellales</taxon>
        <taxon>Gomontiellaceae</taxon>
        <taxon>Crinalium</taxon>
    </lineage>
</organism>
<proteinExistence type="predicted"/>
<dbReference type="Proteomes" id="UP000010472">
    <property type="component" value="Plasmid pCRI9333.06"/>
</dbReference>
<evidence type="ECO:0000256" key="1">
    <source>
        <dbReference type="SAM" id="Phobius"/>
    </source>
</evidence>
<evidence type="ECO:0000313" key="2">
    <source>
        <dbReference type="EMBL" id="AFZ15702.1"/>
    </source>
</evidence>